<reference evidence="2 3" key="1">
    <citation type="submission" date="2019-06" db="EMBL/GenBank/DDBJ databases">
        <title>Genome Sequence of the Brown Rot Fungal Pathogen Monilinia fructicola.</title>
        <authorList>
            <person name="De Miccolis Angelini R.M."/>
            <person name="Landi L."/>
            <person name="Abate D."/>
            <person name="Pollastro S."/>
            <person name="Romanazzi G."/>
            <person name="Faretra F."/>
        </authorList>
    </citation>
    <scope>NUCLEOTIDE SEQUENCE [LARGE SCALE GENOMIC DNA]</scope>
    <source>
        <strain evidence="2 3">Mfrc123</strain>
    </source>
</reference>
<organism evidence="2 3">
    <name type="scientific">Monilinia fructicola</name>
    <name type="common">Brown rot fungus</name>
    <name type="synonym">Ciboria fructicola</name>
    <dbReference type="NCBI Taxonomy" id="38448"/>
    <lineage>
        <taxon>Eukaryota</taxon>
        <taxon>Fungi</taxon>
        <taxon>Dikarya</taxon>
        <taxon>Ascomycota</taxon>
        <taxon>Pezizomycotina</taxon>
        <taxon>Leotiomycetes</taxon>
        <taxon>Helotiales</taxon>
        <taxon>Sclerotiniaceae</taxon>
        <taxon>Monilinia</taxon>
    </lineage>
</organism>
<name>A0A5M9K1I9_MONFR</name>
<sequence length="79" mass="8889">MTLPSNNCAARTAQYNHSQPRPRIHNTACEHNLVSPRFAFASLWLRRQIKSPTCTKTENATLITRKIPSTTTTPLINAK</sequence>
<evidence type="ECO:0000313" key="2">
    <source>
        <dbReference type="EMBL" id="KAA8575664.1"/>
    </source>
</evidence>
<proteinExistence type="predicted"/>
<feature type="region of interest" description="Disordered" evidence="1">
    <location>
        <begin position="1"/>
        <end position="21"/>
    </location>
</feature>
<dbReference type="AlphaFoldDB" id="A0A5M9K1I9"/>
<dbReference type="EMBL" id="VICG01000002">
    <property type="protein sequence ID" value="KAA8575664.1"/>
    <property type="molecule type" value="Genomic_DNA"/>
</dbReference>
<evidence type="ECO:0000313" key="3">
    <source>
        <dbReference type="Proteomes" id="UP000322873"/>
    </source>
</evidence>
<feature type="compositionally biased region" description="Polar residues" evidence="1">
    <location>
        <begin position="1"/>
        <end position="19"/>
    </location>
</feature>
<protein>
    <submittedName>
        <fullName evidence="2">Uncharacterized protein</fullName>
    </submittedName>
</protein>
<gene>
    <name evidence="2" type="ORF">EYC84_004781</name>
</gene>
<dbReference type="Proteomes" id="UP000322873">
    <property type="component" value="Unassembled WGS sequence"/>
</dbReference>
<keyword evidence="3" id="KW-1185">Reference proteome</keyword>
<evidence type="ECO:0000256" key="1">
    <source>
        <dbReference type="SAM" id="MobiDB-lite"/>
    </source>
</evidence>
<comment type="caution">
    <text evidence="2">The sequence shown here is derived from an EMBL/GenBank/DDBJ whole genome shotgun (WGS) entry which is preliminary data.</text>
</comment>
<accession>A0A5M9K1I9</accession>